<evidence type="ECO:0000313" key="2">
    <source>
        <dbReference type="EMBL" id="KAL0573454.1"/>
    </source>
</evidence>
<organism evidence="2 3">
    <name type="scientific">Marasmius crinis-equi</name>
    <dbReference type="NCBI Taxonomy" id="585013"/>
    <lineage>
        <taxon>Eukaryota</taxon>
        <taxon>Fungi</taxon>
        <taxon>Dikarya</taxon>
        <taxon>Basidiomycota</taxon>
        <taxon>Agaricomycotina</taxon>
        <taxon>Agaricomycetes</taxon>
        <taxon>Agaricomycetidae</taxon>
        <taxon>Agaricales</taxon>
        <taxon>Marasmiineae</taxon>
        <taxon>Marasmiaceae</taxon>
        <taxon>Marasmius</taxon>
    </lineage>
</organism>
<dbReference type="InterPro" id="IPR027417">
    <property type="entry name" value="P-loop_NTPase"/>
</dbReference>
<evidence type="ECO:0008006" key="4">
    <source>
        <dbReference type="Google" id="ProtNLM"/>
    </source>
</evidence>
<keyword evidence="3" id="KW-1185">Reference proteome</keyword>
<sequence length="395" mass="44074">MNRNSQSFKEEQKMKSARETQSAHLDPDSEALPGLRDMKEWIKHHKSWPFIVVVFGGTGTGKTTFVNKASGGSFAVGTGLESCTATPFATQPFSLGHGFKPGVFLIDTPGFDDTTRSDAETVSVIVKALSALYKATNILVSGILYFHRITDVRMSGSSARNLRILEKLCGPEKLPHVLIVTTHWDEVDQGIAANREKELRDRYFEPVLSKGTQMVRLKPDTPENAQTILKQLARQVFNSWTSAPLRIQHELIFERKKLVETDAGREIAQELRQQIGRKEKESGQLLIEINDARRENDEQVCDMLSGERVMLEAKGTRLTEELARLSMYDDACSAISTPALSPRPVVQRLSFLQASVNGAASIRKLPFRRAIPNLRRFQRTTQRAGCHPRTGATAS</sequence>
<proteinExistence type="predicted"/>
<evidence type="ECO:0000256" key="1">
    <source>
        <dbReference type="SAM" id="MobiDB-lite"/>
    </source>
</evidence>
<evidence type="ECO:0000313" key="3">
    <source>
        <dbReference type="Proteomes" id="UP001465976"/>
    </source>
</evidence>
<feature type="region of interest" description="Disordered" evidence="1">
    <location>
        <begin position="1"/>
        <end position="31"/>
    </location>
</feature>
<accession>A0ABR3FDY3</accession>
<name>A0ABR3FDY3_9AGAR</name>
<dbReference type="SUPFAM" id="SSF52540">
    <property type="entry name" value="P-loop containing nucleoside triphosphate hydrolases"/>
    <property type="match status" value="1"/>
</dbReference>
<comment type="caution">
    <text evidence="2">The sequence shown here is derived from an EMBL/GenBank/DDBJ whole genome shotgun (WGS) entry which is preliminary data.</text>
</comment>
<feature type="compositionally biased region" description="Basic and acidic residues" evidence="1">
    <location>
        <begin position="8"/>
        <end position="18"/>
    </location>
</feature>
<dbReference type="Proteomes" id="UP001465976">
    <property type="component" value="Unassembled WGS sequence"/>
</dbReference>
<dbReference type="EMBL" id="JBAHYK010000504">
    <property type="protein sequence ID" value="KAL0573454.1"/>
    <property type="molecule type" value="Genomic_DNA"/>
</dbReference>
<reference evidence="2 3" key="1">
    <citation type="submission" date="2024-02" db="EMBL/GenBank/DDBJ databases">
        <title>A draft genome for the cacao thread blight pathogen Marasmius crinis-equi.</title>
        <authorList>
            <person name="Cohen S.P."/>
            <person name="Baruah I.K."/>
            <person name="Amoako-Attah I."/>
            <person name="Bukari Y."/>
            <person name="Meinhardt L.W."/>
            <person name="Bailey B.A."/>
        </authorList>
    </citation>
    <scope>NUCLEOTIDE SEQUENCE [LARGE SCALE GENOMIC DNA]</scope>
    <source>
        <strain evidence="2 3">GH-76</strain>
    </source>
</reference>
<dbReference type="Gene3D" id="3.40.50.300">
    <property type="entry name" value="P-loop containing nucleotide triphosphate hydrolases"/>
    <property type="match status" value="1"/>
</dbReference>
<protein>
    <recommendedName>
        <fullName evidence="4">G domain-containing protein</fullName>
    </recommendedName>
</protein>
<gene>
    <name evidence="2" type="ORF">V5O48_008509</name>
</gene>